<gene>
    <name evidence="9" type="ORF">MEUPH1_LOCUS303</name>
    <name evidence="10" type="ORF">MEUPH1_LOCUS938</name>
</gene>
<dbReference type="EMBL" id="CARXXK010000001">
    <property type="protein sequence ID" value="CAI6342976.1"/>
    <property type="molecule type" value="Genomic_DNA"/>
</dbReference>
<evidence type="ECO:0000256" key="1">
    <source>
        <dbReference type="ARBA" id="ARBA00001968"/>
    </source>
</evidence>
<comment type="caution">
    <text evidence="9">The sequence shown here is derived from an EMBL/GenBank/DDBJ whole genome shotgun (WGS) entry which is preliminary data.</text>
</comment>
<sequence length="370" mass="42217">MSRAVYNALLITEDSDSSDFEEEMSAFNVCVRKIKTFNPRIDYFNLLDENEFIRRFRLKKSTFDKVLNEIVDQIKNSTDRNNSIDPIIQLLVTLRFYATGNFLITVGDFGGISVASAGKIVKRVSYALAFLSSRYIRLPETPEEKMELKVQFYGLARFPKVIGAIDCTHIKLQCPSRENGELYRNRKGYFSLNVQALVNANLEFMDVVVRWPGSAHDSNIFANSRLKARMELPEFSDCIILGDSGYALSHYLLTPLARTTTNAERLYNESQIRSRNVVERTFGVWKRRFPVLFFGLRLKMETTMAVIQACAVLHNIARLQRDPQPPDDIENIKQLLSAEISEIEAATQPQINSPAQALRNALVIEHFSVL</sequence>
<dbReference type="PANTHER" id="PTHR22930">
    <property type="match status" value="1"/>
</dbReference>
<dbReference type="AlphaFoldDB" id="A0AAV0VMR8"/>
<comment type="subcellular location">
    <subcellularLocation>
        <location evidence="2">Nucleus</location>
    </subcellularLocation>
</comment>
<dbReference type="InterPro" id="IPR027806">
    <property type="entry name" value="HARBI1_dom"/>
</dbReference>
<evidence type="ECO:0000313" key="9">
    <source>
        <dbReference type="EMBL" id="CAI6342976.1"/>
    </source>
</evidence>
<evidence type="ECO:0000256" key="4">
    <source>
        <dbReference type="ARBA" id="ARBA00022722"/>
    </source>
</evidence>
<dbReference type="GO" id="GO:0046872">
    <property type="term" value="F:metal ion binding"/>
    <property type="evidence" value="ECO:0007669"/>
    <property type="project" value="UniProtKB-KW"/>
</dbReference>
<reference evidence="9 11" key="1">
    <citation type="submission" date="2023-01" db="EMBL/GenBank/DDBJ databases">
        <authorList>
            <person name="Whitehead M."/>
        </authorList>
    </citation>
    <scope>NUCLEOTIDE SEQUENCE [LARGE SCALE GENOMIC DNA]</scope>
</reference>
<keyword evidence="7" id="KW-0539">Nucleus</keyword>
<protein>
    <recommendedName>
        <fullName evidence="8">DDE Tnp4 domain-containing protein</fullName>
    </recommendedName>
</protein>
<organism evidence="9 11">
    <name type="scientific">Macrosiphum euphorbiae</name>
    <name type="common">potato aphid</name>
    <dbReference type="NCBI Taxonomy" id="13131"/>
    <lineage>
        <taxon>Eukaryota</taxon>
        <taxon>Metazoa</taxon>
        <taxon>Ecdysozoa</taxon>
        <taxon>Arthropoda</taxon>
        <taxon>Hexapoda</taxon>
        <taxon>Insecta</taxon>
        <taxon>Pterygota</taxon>
        <taxon>Neoptera</taxon>
        <taxon>Paraneoptera</taxon>
        <taxon>Hemiptera</taxon>
        <taxon>Sternorrhyncha</taxon>
        <taxon>Aphidomorpha</taxon>
        <taxon>Aphidoidea</taxon>
        <taxon>Aphididae</taxon>
        <taxon>Macrosiphini</taxon>
        <taxon>Macrosiphum</taxon>
    </lineage>
</organism>
<accession>A0AAV0VMR8</accession>
<keyword evidence="6" id="KW-0378">Hydrolase</keyword>
<evidence type="ECO:0000256" key="7">
    <source>
        <dbReference type="ARBA" id="ARBA00023242"/>
    </source>
</evidence>
<dbReference type="GO" id="GO:0016787">
    <property type="term" value="F:hydrolase activity"/>
    <property type="evidence" value="ECO:0007669"/>
    <property type="project" value="UniProtKB-KW"/>
</dbReference>
<evidence type="ECO:0000313" key="11">
    <source>
        <dbReference type="Proteomes" id="UP001160148"/>
    </source>
</evidence>
<evidence type="ECO:0000256" key="5">
    <source>
        <dbReference type="ARBA" id="ARBA00022723"/>
    </source>
</evidence>
<name>A0AAV0VMR8_9HEMI</name>
<comment type="cofactor">
    <cofactor evidence="1">
        <name>a divalent metal cation</name>
        <dbReference type="ChEBI" id="CHEBI:60240"/>
    </cofactor>
</comment>
<dbReference type="Proteomes" id="UP001160148">
    <property type="component" value="Unassembled WGS sequence"/>
</dbReference>
<comment type="similarity">
    <text evidence="3">Belongs to the HARBI1 family.</text>
</comment>
<dbReference type="EMBL" id="CARXXK010000001">
    <property type="protein sequence ID" value="CAI6343709.1"/>
    <property type="molecule type" value="Genomic_DNA"/>
</dbReference>
<evidence type="ECO:0000313" key="10">
    <source>
        <dbReference type="EMBL" id="CAI6343709.1"/>
    </source>
</evidence>
<dbReference type="InterPro" id="IPR045249">
    <property type="entry name" value="HARBI1-like"/>
</dbReference>
<evidence type="ECO:0000259" key="8">
    <source>
        <dbReference type="Pfam" id="PF13359"/>
    </source>
</evidence>
<dbReference type="GO" id="GO:0004518">
    <property type="term" value="F:nuclease activity"/>
    <property type="evidence" value="ECO:0007669"/>
    <property type="project" value="UniProtKB-KW"/>
</dbReference>
<dbReference type="Pfam" id="PF13359">
    <property type="entry name" value="DDE_Tnp_4"/>
    <property type="match status" value="1"/>
</dbReference>
<keyword evidence="4" id="KW-0540">Nuclease</keyword>
<evidence type="ECO:0000256" key="6">
    <source>
        <dbReference type="ARBA" id="ARBA00022801"/>
    </source>
</evidence>
<evidence type="ECO:0000256" key="3">
    <source>
        <dbReference type="ARBA" id="ARBA00006958"/>
    </source>
</evidence>
<dbReference type="GO" id="GO:0005634">
    <property type="term" value="C:nucleus"/>
    <property type="evidence" value="ECO:0007669"/>
    <property type="project" value="UniProtKB-SubCell"/>
</dbReference>
<dbReference type="PANTHER" id="PTHR22930:SF289">
    <property type="entry name" value="DDE TNP4 DOMAIN-CONTAINING PROTEIN-RELATED"/>
    <property type="match status" value="1"/>
</dbReference>
<proteinExistence type="inferred from homology"/>
<feature type="domain" description="DDE Tnp4" evidence="8">
    <location>
        <begin position="165"/>
        <end position="315"/>
    </location>
</feature>
<keyword evidence="11" id="KW-1185">Reference proteome</keyword>
<evidence type="ECO:0000256" key="2">
    <source>
        <dbReference type="ARBA" id="ARBA00004123"/>
    </source>
</evidence>
<keyword evidence="5" id="KW-0479">Metal-binding</keyword>